<reference evidence="3 4" key="1">
    <citation type="submission" date="2024-06" db="EMBL/GenBank/DDBJ databases">
        <title>The Natural Products Discovery Center: Release of the First 8490 Sequenced Strains for Exploring Actinobacteria Biosynthetic Diversity.</title>
        <authorList>
            <person name="Kalkreuter E."/>
            <person name="Kautsar S.A."/>
            <person name="Yang D."/>
            <person name="Bader C.D."/>
            <person name="Teijaro C.N."/>
            <person name="Fluegel L."/>
            <person name="Davis C.M."/>
            <person name="Simpson J.R."/>
            <person name="Lauterbach L."/>
            <person name="Steele A.D."/>
            <person name="Gui C."/>
            <person name="Meng S."/>
            <person name="Li G."/>
            <person name="Viehrig K."/>
            <person name="Ye F."/>
            <person name="Su P."/>
            <person name="Kiefer A.F."/>
            <person name="Nichols A."/>
            <person name="Cepeda A.J."/>
            <person name="Yan W."/>
            <person name="Fan B."/>
            <person name="Jiang Y."/>
            <person name="Adhikari A."/>
            <person name="Zheng C.-J."/>
            <person name="Schuster L."/>
            <person name="Cowan T.M."/>
            <person name="Smanski M.J."/>
            <person name="Chevrette M.G."/>
            <person name="De Carvalho L.P.S."/>
            <person name="Shen B."/>
        </authorList>
    </citation>
    <scope>NUCLEOTIDE SEQUENCE [LARGE SCALE GENOMIC DNA]</scope>
    <source>
        <strain evidence="3 4">NPDC038104</strain>
    </source>
</reference>
<evidence type="ECO:0000313" key="3">
    <source>
        <dbReference type="EMBL" id="MEU3558348.1"/>
    </source>
</evidence>
<feature type="transmembrane region" description="Helical" evidence="2">
    <location>
        <begin position="37"/>
        <end position="61"/>
    </location>
</feature>
<keyword evidence="2" id="KW-0472">Membrane</keyword>
<feature type="region of interest" description="Disordered" evidence="1">
    <location>
        <begin position="270"/>
        <end position="295"/>
    </location>
</feature>
<feature type="compositionally biased region" description="Low complexity" evidence="1">
    <location>
        <begin position="1"/>
        <end position="18"/>
    </location>
</feature>
<evidence type="ECO:0000256" key="2">
    <source>
        <dbReference type="SAM" id="Phobius"/>
    </source>
</evidence>
<dbReference type="Pfam" id="PF03929">
    <property type="entry name" value="PepSY_TM"/>
    <property type="match status" value="1"/>
</dbReference>
<feature type="transmembrane region" description="Helical" evidence="2">
    <location>
        <begin position="430"/>
        <end position="453"/>
    </location>
</feature>
<gene>
    <name evidence="3" type="ORF">AB0E65_29690</name>
</gene>
<feature type="transmembrane region" description="Helical" evidence="2">
    <location>
        <begin position="222"/>
        <end position="245"/>
    </location>
</feature>
<feature type="transmembrane region" description="Helical" evidence="2">
    <location>
        <begin position="172"/>
        <end position="193"/>
    </location>
</feature>
<feature type="compositionally biased region" description="Gly residues" evidence="1">
    <location>
        <begin position="281"/>
        <end position="294"/>
    </location>
</feature>
<dbReference type="RefSeq" id="WP_359294336.1">
    <property type="nucleotide sequence ID" value="NZ_JBEZUR010000099.1"/>
</dbReference>
<evidence type="ECO:0000256" key="1">
    <source>
        <dbReference type="SAM" id="MobiDB-lite"/>
    </source>
</evidence>
<dbReference type="PANTHER" id="PTHR34219">
    <property type="entry name" value="IRON-REGULATED INNER MEMBRANE PROTEIN-RELATED"/>
    <property type="match status" value="1"/>
</dbReference>
<accession>A0ABV2YRJ6</accession>
<proteinExistence type="predicted"/>
<dbReference type="PANTHER" id="PTHR34219:SF1">
    <property type="entry name" value="PEPSY DOMAIN-CONTAINING PROTEIN"/>
    <property type="match status" value="1"/>
</dbReference>
<dbReference type="Proteomes" id="UP001550850">
    <property type="component" value="Unassembled WGS sequence"/>
</dbReference>
<evidence type="ECO:0000313" key="4">
    <source>
        <dbReference type="Proteomes" id="UP001550850"/>
    </source>
</evidence>
<feature type="region of interest" description="Disordered" evidence="1">
    <location>
        <begin position="1"/>
        <end position="25"/>
    </location>
</feature>
<keyword evidence="2" id="KW-1133">Transmembrane helix</keyword>
<keyword evidence="4" id="KW-1185">Reference proteome</keyword>
<sequence>MTTTETGPAAQPAPAGTPDEGRPPRSRHGLRALLVRLHFYAGVFVAPFLFVAALTGLLYAFTPQFDQLLHGDLLTVERVAGTPRPLAEQIEAARAAHPEGALASVVTPPGPEDTTRVVFSLPELGDKQHTVFVDPYTAGVRGELTTWWGATPLTTWLDDFHRSLHLGERGTLYSELAASWLWVVAAGGLVLWIGRSRGRRAATARGVLLPDRRVTGVRRTRSLHAATGVWLALGLFFLSATGLTWSQYAGTRFDQAVDAVRGQAPVLDTRLPGAEPDRGGGGHAGHGGGSGGAATAGPADFGAALRTARDAGLDGTVVVTPPAGEGTAWTVAQSDDVWPVRYDSVAVDAAAGEVTDRTRWADHPLAAKLSKLGVQAHMGVLFGIVNQKVLAAVAVGLMCVMFWGYRMWWQRRPTRDDGRAAFGRPPARGAWRSLPLPVLLVGAPAVAAVGWALPLLGHQEHPDQLRGSRLHRDAAAGEPGHGHP</sequence>
<keyword evidence="2" id="KW-0812">Transmembrane</keyword>
<dbReference type="InterPro" id="IPR005625">
    <property type="entry name" value="PepSY-ass_TM"/>
</dbReference>
<feature type="transmembrane region" description="Helical" evidence="2">
    <location>
        <begin position="389"/>
        <end position="409"/>
    </location>
</feature>
<dbReference type="EMBL" id="JBEZUR010000099">
    <property type="protein sequence ID" value="MEU3558348.1"/>
    <property type="molecule type" value="Genomic_DNA"/>
</dbReference>
<name>A0ABV2YRJ6_9ACTN</name>
<protein>
    <submittedName>
        <fullName evidence="3">PepSY domain-containing protein</fullName>
    </submittedName>
</protein>
<organism evidence="3 4">
    <name type="scientific">Streptomyces fragilis</name>
    <dbReference type="NCBI Taxonomy" id="67301"/>
    <lineage>
        <taxon>Bacteria</taxon>
        <taxon>Bacillati</taxon>
        <taxon>Actinomycetota</taxon>
        <taxon>Actinomycetes</taxon>
        <taxon>Kitasatosporales</taxon>
        <taxon>Streptomycetaceae</taxon>
        <taxon>Streptomyces</taxon>
    </lineage>
</organism>
<comment type="caution">
    <text evidence="3">The sequence shown here is derived from an EMBL/GenBank/DDBJ whole genome shotgun (WGS) entry which is preliminary data.</text>
</comment>